<evidence type="ECO:0000313" key="5">
    <source>
        <dbReference type="EMBL" id="CAK0859477.1"/>
    </source>
</evidence>
<dbReference type="Proteomes" id="UP001189429">
    <property type="component" value="Unassembled WGS sequence"/>
</dbReference>
<name>A0ABN9UKA5_9DINO</name>
<evidence type="ECO:0000313" key="6">
    <source>
        <dbReference type="Proteomes" id="UP001189429"/>
    </source>
</evidence>
<dbReference type="PANTHER" id="PTHR10342:SF274">
    <property type="entry name" value="ARYLSULFATASE B"/>
    <property type="match status" value="1"/>
</dbReference>
<keyword evidence="6" id="KW-1185">Reference proteome</keyword>
<comment type="caution">
    <text evidence="5">The sequence shown here is derived from an EMBL/GenBank/DDBJ whole genome shotgun (WGS) entry which is preliminary data.</text>
</comment>
<dbReference type="Pfam" id="PF00884">
    <property type="entry name" value="Sulfatase"/>
    <property type="match status" value="1"/>
</dbReference>
<evidence type="ECO:0000256" key="2">
    <source>
        <dbReference type="ARBA" id="ARBA00022837"/>
    </source>
</evidence>
<reference evidence="5" key="1">
    <citation type="submission" date="2023-10" db="EMBL/GenBank/DDBJ databases">
        <authorList>
            <person name="Chen Y."/>
            <person name="Shah S."/>
            <person name="Dougan E. K."/>
            <person name="Thang M."/>
            <person name="Chan C."/>
        </authorList>
    </citation>
    <scope>NUCLEOTIDE SEQUENCE [LARGE SCALE GENOMIC DNA]</scope>
</reference>
<dbReference type="Gene3D" id="3.30.1120.10">
    <property type="match status" value="1"/>
</dbReference>
<dbReference type="Gene3D" id="3.40.720.10">
    <property type="entry name" value="Alkaline Phosphatase, subunit A"/>
    <property type="match status" value="1"/>
</dbReference>
<evidence type="ECO:0000256" key="3">
    <source>
        <dbReference type="ARBA" id="ARBA00023180"/>
    </source>
</evidence>
<keyword evidence="2" id="KW-0106">Calcium</keyword>
<dbReference type="SUPFAM" id="SSF53649">
    <property type="entry name" value="Alkaline phosphatase-like"/>
    <property type="match status" value="1"/>
</dbReference>
<keyword evidence="1" id="KW-0479">Metal-binding</keyword>
<dbReference type="InterPro" id="IPR017850">
    <property type="entry name" value="Alkaline_phosphatase_core_sf"/>
</dbReference>
<evidence type="ECO:0000256" key="1">
    <source>
        <dbReference type="ARBA" id="ARBA00022723"/>
    </source>
</evidence>
<dbReference type="PANTHER" id="PTHR10342">
    <property type="entry name" value="ARYLSULFATASE"/>
    <property type="match status" value="1"/>
</dbReference>
<accession>A0ABN9UKA5</accession>
<dbReference type="EMBL" id="CAUYUJ010015906">
    <property type="protein sequence ID" value="CAK0859477.1"/>
    <property type="molecule type" value="Genomic_DNA"/>
</dbReference>
<dbReference type="InterPro" id="IPR000917">
    <property type="entry name" value="Sulfatase_N"/>
</dbReference>
<evidence type="ECO:0000259" key="4">
    <source>
        <dbReference type="Pfam" id="PF00884"/>
    </source>
</evidence>
<proteinExistence type="predicted"/>
<keyword evidence="3" id="KW-0325">Glycoprotein</keyword>
<dbReference type="InterPro" id="IPR047115">
    <property type="entry name" value="ARSB"/>
</dbReference>
<organism evidence="5 6">
    <name type="scientific">Prorocentrum cordatum</name>
    <dbReference type="NCBI Taxonomy" id="2364126"/>
    <lineage>
        <taxon>Eukaryota</taxon>
        <taxon>Sar</taxon>
        <taxon>Alveolata</taxon>
        <taxon>Dinophyceae</taxon>
        <taxon>Prorocentrales</taxon>
        <taxon>Prorocentraceae</taxon>
        <taxon>Prorocentrum</taxon>
    </lineage>
</organism>
<sequence length="373" mass="41177">MLNILHAHDQSKLLFLQYDSKLCHYPMQAPQEYQDRFKYIDDDNRRVYHAMVSFLDDQLGNITNSMKNLGMWDKTLMILTSDNGGYVKNPNGPCNTTSSSWFGTGEDTDTGHGTACDNGEAGANNYPLRGGKYSNFEGGIRVNAFASGGYLPTAVRGSKLEGIIHIADWYLTLSEGIAGLDPTDHWAAESGLPPIDSLDVWPMLSGRNLTSPRDSFLVTANMIVVGEWKYVKGGTNMIEAAYGGPHYPNASIATDSIDKYSFNCPVQGCLYNVVQDPREETEASARHPHVVATMRTELERQAKAIWRQSHRNSPKCKQAAWQLYNGFYGPSKKLIGHAQQGLKKSGTCEEDLILGRCSLWCVAEASALEGSEC</sequence>
<gene>
    <name evidence="5" type="ORF">PCOR1329_LOCUS48830</name>
</gene>
<protein>
    <recommendedName>
        <fullName evidence="4">Sulfatase N-terminal domain-containing protein</fullName>
    </recommendedName>
</protein>
<feature type="domain" description="Sulfatase N-terminal" evidence="4">
    <location>
        <begin position="4"/>
        <end position="170"/>
    </location>
</feature>